<feature type="domain" description="Signal transduction histidine kinase subgroup 3 dimerisation and phosphoacceptor" evidence="12">
    <location>
        <begin position="185"/>
        <end position="249"/>
    </location>
</feature>
<feature type="compositionally biased region" description="Gly residues" evidence="9">
    <location>
        <begin position="358"/>
        <end position="385"/>
    </location>
</feature>
<feature type="transmembrane region" description="Helical" evidence="10">
    <location>
        <begin position="143"/>
        <end position="163"/>
    </location>
</feature>
<evidence type="ECO:0000256" key="5">
    <source>
        <dbReference type="ARBA" id="ARBA00022741"/>
    </source>
</evidence>
<feature type="domain" description="DUF7134" evidence="13">
    <location>
        <begin position="11"/>
        <end position="166"/>
    </location>
</feature>
<dbReference type="EC" id="2.7.13.3" evidence="2"/>
<dbReference type="Gene3D" id="1.20.5.1930">
    <property type="match status" value="1"/>
</dbReference>
<dbReference type="InterPro" id="IPR050482">
    <property type="entry name" value="Sensor_HK_TwoCompSys"/>
</dbReference>
<feature type="region of interest" description="Disordered" evidence="9">
    <location>
        <begin position="247"/>
        <end position="271"/>
    </location>
</feature>
<evidence type="ECO:0000256" key="10">
    <source>
        <dbReference type="SAM" id="Phobius"/>
    </source>
</evidence>
<evidence type="ECO:0000259" key="13">
    <source>
        <dbReference type="Pfam" id="PF23539"/>
    </source>
</evidence>
<keyword evidence="10" id="KW-0812">Transmembrane</keyword>
<dbReference type="EMBL" id="BMML01000028">
    <property type="protein sequence ID" value="GGN38764.1"/>
    <property type="molecule type" value="Genomic_DNA"/>
</dbReference>
<evidence type="ECO:0000313" key="15">
    <source>
        <dbReference type="Proteomes" id="UP000653411"/>
    </source>
</evidence>
<evidence type="ECO:0000313" key="14">
    <source>
        <dbReference type="EMBL" id="GGN38764.1"/>
    </source>
</evidence>
<dbReference type="GO" id="GO:0005524">
    <property type="term" value="F:ATP binding"/>
    <property type="evidence" value="ECO:0007669"/>
    <property type="project" value="UniProtKB-KW"/>
</dbReference>
<feature type="compositionally biased region" description="Low complexity" evidence="9">
    <location>
        <begin position="345"/>
        <end position="357"/>
    </location>
</feature>
<keyword evidence="6 14" id="KW-0418">Kinase</keyword>
<reference evidence="14" key="1">
    <citation type="journal article" date="2014" name="Int. J. Syst. Evol. Microbiol.">
        <title>Complete genome sequence of Corynebacterium casei LMG S-19264T (=DSM 44701T), isolated from a smear-ripened cheese.</title>
        <authorList>
            <consortium name="US DOE Joint Genome Institute (JGI-PGF)"/>
            <person name="Walter F."/>
            <person name="Albersmeier A."/>
            <person name="Kalinowski J."/>
            <person name="Ruckert C."/>
        </authorList>
    </citation>
    <scope>NUCLEOTIDE SEQUENCE</scope>
    <source>
        <strain evidence="14">CGMCC 4.7110</strain>
    </source>
</reference>
<sequence length="422" mass="44082">MISPRQAPGWWPRLDVTVRDLPLGLLLLAGSFLSALHGKGTQVGDLPTRPFDALAIAVLGLECLPLAVRRRWPAVSLALVSLGFAVDQLRGYHSVAGTALPLALISGGAHLERHRRVAALVLSAAYVPLAVALHRLGSGGETASGFVTFYLALVLAWGVGAWLRSTRTAEAERRRRVAEDTRTAERTRIARELHDVVTHHVTAMVVQAEAARYLTAAPDRLDQTLTAVTDTGRRAISDLRHLLDLLNPDHGTGTGTGTSTSTSVGGTEVRTPPAGRLLTLVEQTRRTGQPVEFTEEGTPAESAGSADLVAYRVVQEALTNALKYAHGNRTSVRVRHDEKEITVEVGTAGSGAPSAGPAGSGEGGGSGESGRVGRPGGSPGGSGRGLVGLRERVALLGGEFSAGRQADGGFVVRARIPVGNPA</sequence>
<feature type="transmembrane region" description="Helical" evidence="10">
    <location>
        <begin position="117"/>
        <end position="137"/>
    </location>
</feature>
<dbReference type="InterPro" id="IPR055558">
    <property type="entry name" value="DUF7134"/>
</dbReference>
<evidence type="ECO:0000256" key="7">
    <source>
        <dbReference type="ARBA" id="ARBA00022840"/>
    </source>
</evidence>
<dbReference type="Pfam" id="PF23539">
    <property type="entry name" value="DUF7134"/>
    <property type="match status" value="1"/>
</dbReference>
<gene>
    <name evidence="14" type="ORF">GCM10011578_084510</name>
</gene>
<evidence type="ECO:0000256" key="3">
    <source>
        <dbReference type="ARBA" id="ARBA00022553"/>
    </source>
</evidence>
<keyword evidence="15" id="KW-1185">Reference proteome</keyword>
<evidence type="ECO:0000256" key="6">
    <source>
        <dbReference type="ARBA" id="ARBA00022777"/>
    </source>
</evidence>
<dbReference type="InterPro" id="IPR003594">
    <property type="entry name" value="HATPase_dom"/>
</dbReference>
<dbReference type="InterPro" id="IPR011712">
    <property type="entry name" value="Sig_transdc_His_kin_sub3_dim/P"/>
</dbReference>
<evidence type="ECO:0000259" key="12">
    <source>
        <dbReference type="Pfam" id="PF07730"/>
    </source>
</evidence>
<comment type="catalytic activity">
    <reaction evidence="1">
        <text>ATP + protein L-histidine = ADP + protein N-phospho-L-histidine.</text>
        <dbReference type="EC" id="2.7.13.3"/>
    </reaction>
</comment>
<protein>
    <recommendedName>
        <fullName evidence="2">histidine kinase</fullName>
        <ecNumber evidence="2">2.7.13.3</ecNumber>
    </recommendedName>
</protein>
<evidence type="ECO:0000259" key="11">
    <source>
        <dbReference type="Pfam" id="PF02518"/>
    </source>
</evidence>
<evidence type="ECO:0000256" key="9">
    <source>
        <dbReference type="SAM" id="MobiDB-lite"/>
    </source>
</evidence>
<dbReference type="GO" id="GO:0000155">
    <property type="term" value="F:phosphorelay sensor kinase activity"/>
    <property type="evidence" value="ECO:0007669"/>
    <property type="project" value="InterPro"/>
</dbReference>
<keyword evidence="8" id="KW-0902">Two-component regulatory system</keyword>
<organism evidence="14 15">
    <name type="scientific">Streptomyces fuscichromogenes</name>
    <dbReference type="NCBI Taxonomy" id="1324013"/>
    <lineage>
        <taxon>Bacteria</taxon>
        <taxon>Bacillati</taxon>
        <taxon>Actinomycetota</taxon>
        <taxon>Actinomycetes</taxon>
        <taxon>Kitasatosporales</taxon>
        <taxon>Streptomycetaceae</taxon>
        <taxon>Streptomyces</taxon>
    </lineage>
</organism>
<dbReference type="InterPro" id="IPR036890">
    <property type="entry name" value="HATPase_C_sf"/>
</dbReference>
<feature type="domain" description="Histidine kinase/HSP90-like ATPase" evidence="11">
    <location>
        <begin position="311"/>
        <end position="418"/>
    </location>
</feature>
<dbReference type="AlphaFoldDB" id="A0A917XLU4"/>
<dbReference type="CDD" id="cd16917">
    <property type="entry name" value="HATPase_UhpB-NarQ-NarX-like"/>
    <property type="match status" value="1"/>
</dbReference>
<accession>A0A917XLU4</accession>
<keyword evidence="7" id="KW-0067">ATP-binding</keyword>
<reference evidence="14" key="2">
    <citation type="submission" date="2020-09" db="EMBL/GenBank/DDBJ databases">
        <authorList>
            <person name="Sun Q."/>
            <person name="Zhou Y."/>
        </authorList>
    </citation>
    <scope>NUCLEOTIDE SEQUENCE</scope>
    <source>
        <strain evidence="14">CGMCC 4.7110</strain>
    </source>
</reference>
<feature type="compositionally biased region" description="Low complexity" evidence="9">
    <location>
        <begin position="257"/>
        <end position="267"/>
    </location>
</feature>
<dbReference type="Gene3D" id="3.30.565.10">
    <property type="entry name" value="Histidine kinase-like ATPase, C-terminal domain"/>
    <property type="match status" value="1"/>
</dbReference>
<dbReference type="GO" id="GO:0016020">
    <property type="term" value="C:membrane"/>
    <property type="evidence" value="ECO:0007669"/>
    <property type="project" value="InterPro"/>
</dbReference>
<proteinExistence type="predicted"/>
<dbReference type="Pfam" id="PF07730">
    <property type="entry name" value="HisKA_3"/>
    <property type="match status" value="1"/>
</dbReference>
<dbReference type="RefSeq" id="WP_189268247.1">
    <property type="nucleotide sequence ID" value="NZ_BMML01000028.1"/>
</dbReference>
<feature type="region of interest" description="Disordered" evidence="9">
    <location>
        <begin position="344"/>
        <end position="385"/>
    </location>
</feature>
<keyword evidence="3" id="KW-0597">Phosphoprotein</keyword>
<keyword evidence="4" id="KW-0808">Transferase</keyword>
<evidence type="ECO:0000256" key="8">
    <source>
        <dbReference type="ARBA" id="ARBA00023012"/>
    </source>
</evidence>
<keyword evidence="10" id="KW-0472">Membrane</keyword>
<dbReference type="Proteomes" id="UP000653411">
    <property type="component" value="Unassembled WGS sequence"/>
</dbReference>
<dbReference type="Pfam" id="PF02518">
    <property type="entry name" value="HATPase_c"/>
    <property type="match status" value="1"/>
</dbReference>
<dbReference type="SUPFAM" id="SSF55874">
    <property type="entry name" value="ATPase domain of HSP90 chaperone/DNA topoisomerase II/histidine kinase"/>
    <property type="match status" value="1"/>
</dbReference>
<name>A0A917XLU4_9ACTN</name>
<comment type="caution">
    <text evidence="14">The sequence shown here is derived from an EMBL/GenBank/DDBJ whole genome shotgun (WGS) entry which is preliminary data.</text>
</comment>
<dbReference type="PANTHER" id="PTHR24421">
    <property type="entry name" value="NITRATE/NITRITE SENSOR PROTEIN NARX-RELATED"/>
    <property type="match status" value="1"/>
</dbReference>
<evidence type="ECO:0000256" key="2">
    <source>
        <dbReference type="ARBA" id="ARBA00012438"/>
    </source>
</evidence>
<evidence type="ECO:0000256" key="1">
    <source>
        <dbReference type="ARBA" id="ARBA00000085"/>
    </source>
</evidence>
<dbReference type="GO" id="GO:0046983">
    <property type="term" value="F:protein dimerization activity"/>
    <property type="evidence" value="ECO:0007669"/>
    <property type="project" value="InterPro"/>
</dbReference>
<evidence type="ECO:0000256" key="4">
    <source>
        <dbReference type="ARBA" id="ARBA00022679"/>
    </source>
</evidence>
<keyword evidence="5" id="KW-0547">Nucleotide-binding</keyword>
<keyword evidence="10" id="KW-1133">Transmembrane helix</keyword>
<dbReference type="PANTHER" id="PTHR24421:SF10">
    <property type="entry name" value="NITRATE_NITRITE SENSOR PROTEIN NARQ"/>
    <property type="match status" value="1"/>
</dbReference>